<keyword evidence="1" id="KW-1133">Transmembrane helix</keyword>
<keyword evidence="3" id="KW-1185">Reference proteome</keyword>
<keyword evidence="1" id="KW-0472">Membrane</keyword>
<feature type="transmembrane region" description="Helical" evidence="1">
    <location>
        <begin position="75"/>
        <end position="92"/>
    </location>
</feature>
<name>T0AW30_9RHOO</name>
<evidence type="ECO:0000313" key="2">
    <source>
        <dbReference type="EMBL" id="EPZ17079.1"/>
    </source>
</evidence>
<dbReference type="AlphaFoldDB" id="T0AW30"/>
<evidence type="ECO:0000256" key="1">
    <source>
        <dbReference type="SAM" id="Phobius"/>
    </source>
</evidence>
<accession>T0AW30</accession>
<feature type="transmembrane region" description="Helical" evidence="1">
    <location>
        <begin position="98"/>
        <end position="119"/>
    </location>
</feature>
<gene>
    <name evidence="2" type="ORF">M622_09005</name>
</gene>
<sequence length="124" mass="14060">MYKYLKIGFLISLPVYGVVVLLASLLVESYLIEWIFALDYLYVIWPAFLISFFVIPISQALVVTQNSQAQMKWEVLRLLLLCVVSFICVVFLEASALQAVLSLVVSMGLAYISLIYIVIKVFKV</sequence>
<dbReference type="Proteomes" id="UP000015455">
    <property type="component" value="Unassembled WGS sequence"/>
</dbReference>
<keyword evidence="1" id="KW-0812">Transmembrane</keyword>
<dbReference type="EMBL" id="ATJV01000002">
    <property type="protein sequence ID" value="EPZ17079.1"/>
    <property type="molecule type" value="Genomic_DNA"/>
</dbReference>
<protein>
    <submittedName>
        <fullName evidence="2">Uncharacterized protein</fullName>
    </submittedName>
</protein>
<comment type="caution">
    <text evidence="2">The sequence shown here is derived from an EMBL/GenBank/DDBJ whole genome shotgun (WGS) entry which is preliminary data.</text>
</comment>
<feature type="transmembrane region" description="Helical" evidence="1">
    <location>
        <begin position="7"/>
        <end position="31"/>
    </location>
</feature>
<organism evidence="2 3">
    <name type="scientific">Thauera terpenica 58Eu</name>
    <dbReference type="NCBI Taxonomy" id="1348657"/>
    <lineage>
        <taxon>Bacteria</taxon>
        <taxon>Pseudomonadati</taxon>
        <taxon>Pseudomonadota</taxon>
        <taxon>Betaproteobacteria</taxon>
        <taxon>Rhodocyclales</taxon>
        <taxon>Zoogloeaceae</taxon>
        <taxon>Thauera</taxon>
    </lineage>
</organism>
<evidence type="ECO:0000313" key="3">
    <source>
        <dbReference type="Proteomes" id="UP000015455"/>
    </source>
</evidence>
<feature type="transmembrane region" description="Helical" evidence="1">
    <location>
        <begin position="43"/>
        <end position="63"/>
    </location>
</feature>
<proteinExistence type="predicted"/>
<reference evidence="2 3" key="1">
    <citation type="submission" date="2013-06" db="EMBL/GenBank/DDBJ databases">
        <title>Draft genome sequence of Thauera terpenica.</title>
        <authorList>
            <person name="Liu B."/>
            <person name="Frostegard A.H."/>
            <person name="Shapleigh J.P."/>
        </authorList>
    </citation>
    <scope>NUCLEOTIDE SEQUENCE [LARGE SCALE GENOMIC DNA]</scope>
    <source>
        <strain evidence="2 3">58Eu</strain>
    </source>
</reference>